<feature type="region of interest" description="Disordered" evidence="1">
    <location>
        <begin position="1"/>
        <end position="73"/>
    </location>
</feature>
<protein>
    <submittedName>
        <fullName evidence="2">Uncharacterized protein</fullName>
    </submittedName>
</protein>
<keyword evidence="3" id="KW-1185">Reference proteome</keyword>
<accession>A0AAE8MY50</accession>
<sequence>MMPQPPHHKEEQPRGLPDETVDAAHEFLEHAEEDMEEAQKRASISSSEGGQDESLLSKATEAAKEKLNMKKTK</sequence>
<reference evidence="2" key="1">
    <citation type="submission" date="2018-03" db="EMBL/GenBank/DDBJ databases">
        <authorList>
            <person name="Guldener U."/>
        </authorList>
    </citation>
    <scope>NUCLEOTIDE SEQUENCE</scope>
</reference>
<feature type="compositionally biased region" description="Basic and acidic residues" evidence="1">
    <location>
        <begin position="61"/>
        <end position="73"/>
    </location>
</feature>
<feature type="compositionally biased region" description="Basic and acidic residues" evidence="1">
    <location>
        <begin position="7"/>
        <end position="30"/>
    </location>
</feature>
<dbReference type="AlphaFoldDB" id="A0AAE8MY50"/>
<name>A0AAE8MY50_9PEZI</name>
<evidence type="ECO:0000256" key="1">
    <source>
        <dbReference type="SAM" id="MobiDB-lite"/>
    </source>
</evidence>
<evidence type="ECO:0000313" key="3">
    <source>
        <dbReference type="Proteomes" id="UP001187682"/>
    </source>
</evidence>
<gene>
    <name evidence="2" type="ORF">DNG_04122</name>
</gene>
<dbReference type="Proteomes" id="UP001187682">
    <property type="component" value="Unassembled WGS sequence"/>
</dbReference>
<organism evidence="2 3">
    <name type="scientific">Cephalotrichum gorgonifer</name>
    <dbReference type="NCBI Taxonomy" id="2041049"/>
    <lineage>
        <taxon>Eukaryota</taxon>
        <taxon>Fungi</taxon>
        <taxon>Dikarya</taxon>
        <taxon>Ascomycota</taxon>
        <taxon>Pezizomycotina</taxon>
        <taxon>Sordariomycetes</taxon>
        <taxon>Hypocreomycetidae</taxon>
        <taxon>Microascales</taxon>
        <taxon>Microascaceae</taxon>
        <taxon>Cephalotrichum</taxon>
    </lineage>
</organism>
<evidence type="ECO:0000313" key="2">
    <source>
        <dbReference type="EMBL" id="SPO01449.1"/>
    </source>
</evidence>
<proteinExistence type="predicted"/>
<dbReference type="EMBL" id="ONZQ02000005">
    <property type="protein sequence ID" value="SPO01449.1"/>
    <property type="molecule type" value="Genomic_DNA"/>
</dbReference>
<comment type="caution">
    <text evidence="2">The sequence shown here is derived from an EMBL/GenBank/DDBJ whole genome shotgun (WGS) entry which is preliminary data.</text>
</comment>